<protein>
    <submittedName>
        <fullName evidence="4">Transcriptional regulator</fullName>
    </submittedName>
</protein>
<dbReference type="CDD" id="cd20301">
    <property type="entry name" value="cupin_ChrR"/>
    <property type="match status" value="1"/>
</dbReference>
<dbReference type="GeneID" id="95772390"/>
<accession>A0A6C1KJN9</accession>
<dbReference type="InterPro" id="IPR041916">
    <property type="entry name" value="Anti_sigma_zinc_sf"/>
</dbReference>
<dbReference type="OrthoDB" id="2988517at2"/>
<organism evidence="4 5">
    <name type="scientific">Xanthobacter autotrophicus</name>
    <dbReference type="NCBI Taxonomy" id="280"/>
    <lineage>
        <taxon>Bacteria</taxon>
        <taxon>Pseudomonadati</taxon>
        <taxon>Pseudomonadota</taxon>
        <taxon>Alphaproteobacteria</taxon>
        <taxon>Hyphomicrobiales</taxon>
        <taxon>Xanthobacteraceae</taxon>
        <taxon>Xanthobacter</taxon>
    </lineage>
</organism>
<sequence>MSVHSHPGDDTLLRYAAGVLPAGPALLVEIHLQACPHCRAAVRRFEAVGGVLLDAAEPAALAGDAFARTLARLGPAPVSGPVSGGLTGSGARRDHLEAGPSGSAAAPRAEGLVLPDGVRLPRPLASRRIGAMMPVAPGVRMGRVHVPEDGQSNVFLFQIGPGRAIPRHTHAGTEYTHVICGGFSDPSGHYGPGDLVEADGDVDHSPRVDDDGTCICLAAFEGRLRFHGLLGVVLRPFI</sequence>
<dbReference type="InterPro" id="IPR027383">
    <property type="entry name" value="Znf_put"/>
</dbReference>
<dbReference type="EMBL" id="VAUP01000007">
    <property type="protein sequence ID" value="TLX44522.1"/>
    <property type="molecule type" value="Genomic_DNA"/>
</dbReference>
<evidence type="ECO:0000259" key="2">
    <source>
        <dbReference type="Pfam" id="PF12973"/>
    </source>
</evidence>
<evidence type="ECO:0000313" key="4">
    <source>
        <dbReference type="EMBL" id="TLX44522.1"/>
    </source>
</evidence>
<proteinExistence type="predicted"/>
<feature type="region of interest" description="Disordered" evidence="1">
    <location>
        <begin position="77"/>
        <end position="108"/>
    </location>
</feature>
<dbReference type="Pfam" id="PF12973">
    <property type="entry name" value="Cupin_7"/>
    <property type="match status" value="1"/>
</dbReference>
<evidence type="ECO:0000313" key="5">
    <source>
        <dbReference type="Proteomes" id="UP000305131"/>
    </source>
</evidence>
<dbReference type="InterPro" id="IPR014710">
    <property type="entry name" value="RmlC-like_jellyroll"/>
</dbReference>
<dbReference type="Gene3D" id="1.10.10.1320">
    <property type="entry name" value="Anti-sigma factor, zinc-finger domain"/>
    <property type="match status" value="1"/>
</dbReference>
<feature type="domain" description="ChrR-like cupin" evidence="2">
    <location>
        <begin position="133"/>
        <end position="217"/>
    </location>
</feature>
<dbReference type="InterPro" id="IPR025979">
    <property type="entry name" value="ChrR-like_cupin_dom"/>
</dbReference>
<dbReference type="InterPro" id="IPR012807">
    <property type="entry name" value="Anti-sigma_ChrR"/>
</dbReference>
<feature type="domain" description="Putative zinc-finger" evidence="3">
    <location>
        <begin position="14"/>
        <end position="39"/>
    </location>
</feature>
<evidence type="ECO:0000256" key="1">
    <source>
        <dbReference type="SAM" id="MobiDB-lite"/>
    </source>
</evidence>
<comment type="caution">
    <text evidence="4">The sequence shown here is derived from an EMBL/GenBank/DDBJ whole genome shotgun (WGS) entry which is preliminary data.</text>
</comment>
<dbReference type="RefSeq" id="WP_138398008.1">
    <property type="nucleotide sequence ID" value="NZ_JBAFVI010000012.1"/>
</dbReference>
<gene>
    <name evidence="4" type="ORF">FBQ73_02840</name>
</gene>
<reference evidence="4 5" key="1">
    <citation type="submission" date="2019-05" db="EMBL/GenBank/DDBJ databases">
        <authorList>
            <person name="Zhou X."/>
        </authorList>
    </citation>
    <scope>NUCLEOTIDE SEQUENCE [LARGE SCALE GENOMIC DNA]</scope>
    <source>
        <strain evidence="4 5">DSM 432</strain>
    </source>
</reference>
<dbReference type="AlphaFoldDB" id="A0A6C1KJN9"/>
<dbReference type="Gene3D" id="2.60.120.10">
    <property type="entry name" value="Jelly Rolls"/>
    <property type="match status" value="1"/>
</dbReference>
<dbReference type="InterPro" id="IPR011051">
    <property type="entry name" value="RmlC_Cupin_sf"/>
</dbReference>
<dbReference type="Pfam" id="PF13490">
    <property type="entry name" value="zf-HC2"/>
    <property type="match status" value="1"/>
</dbReference>
<feature type="compositionally biased region" description="Low complexity" evidence="1">
    <location>
        <begin position="98"/>
        <end position="108"/>
    </location>
</feature>
<dbReference type="SUPFAM" id="SSF51182">
    <property type="entry name" value="RmlC-like cupins"/>
    <property type="match status" value="1"/>
</dbReference>
<dbReference type="Proteomes" id="UP000305131">
    <property type="component" value="Unassembled WGS sequence"/>
</dbReference>
<evidence type="ECO:0000259" key="3">
    <source>
        <dbReference type="Pfam" id="PF13490"/>
    </source>
</evidence>
<name>A0A6C1KJN9_XANAU</name>